<protein>
    <recommendedName>
        <fullName evidence="10">Peptidase M43 pregnancy-associated plasma-A domain-containing protein</fullName>
    </recommendedName>
</protein>
<dbReference type="GO" id="GO:0006508">
    <property type="term" value="P:proteolysis"/>
    <property type="evidence" value="ECO:0007669"/>
    <property type="project" value="UniProtKB-KW"/>
</dbReference>
<feature type="domain" description="Peptidase M43 pregnancy-associated plasma-A" evidence="10">
    <location>
        <begin position="159"/>
        <end position="277"/>
    </location>
</feature>
<dbReference type="Gene3D" id="3.40.390.10">
    <property type="entry name" value="Collagenase (Catalytic Domain)"/>
    <property type="match status" value="1"/>
</dbReference>
<feature type="chain" id="PRO_5035939387" description="Peptidase M43 pregnancy-associated plasma-A domain-containing protein" evidence="9">
    <location>
        <begin position="19"/>
        <end position="285"/>
    </location>
</feature>
<evidence type="ECO:0000256" key="1">
    <source>
        <dbReference type="ARBA" id="ARBA00008721"/>
    </source>
</evidence>
<dbReference type="Pfam" id="PF05572">
    <property type="entry name" value="Peptidase_M43"/>
    <property type="match status" value="1"/>
</dbReference>
<dbReference type="OrthoDB" id="536211at2759"/>
<dbReference type="InterPro" id="IPR024079">
    <property type="entry name" value="MetalloPept_cat_dom_sf"/>
</dbReference>
<organism evidence="11 12">
    <name type="scientific">Cyclocybe aegerita</name>
    <name type="common">Black poplar mushroom</name>
    <name type="synonym">Agrocybe aegerita</name>
    <dbReference type="NCBI Taxonomy" id="1973307"/>
    <lineage>
        <taxon>Eukaryota</taxon>
        <taxon>Fungi</taxon>
        <taxon>Dikarya</taxon>
        <taxon>Basidiomycota</taxon>
        <taxon>Agaricomycotina</taxon>
        <taxon>Agaricomycetes</taxon>
        <taxon>Agaricomycetidae</taxon>
        <taxon>Agaricales</taxon>
        <taxon>Agaricineae</taxon>
        <taxon>Bolbitiaceae</taxon>
        <taxon>Cyclocybe</taxon>
    </lineage>
</organism>
<evidence type="ECO:0000256" key="8">
    <source>
        <dbReference type="ARBA" id="ARBA00023157"/>
    </source>
</evidence>
<dbReference type="EMBL" id="CACVBS010000028">
    <property type="protein sequence ID" value="CAA7260247.1"/>
    <property type="molecule type" value="Genomic_DNA"/>
</dbReference>
<name>A0A8S0XM95_CYCAE</name>
<comment type="similarity">
    <text evidence="1">Belongs to the peptidase M43B family.</text>
</comment>
<dbReference type="GO" id="GO:0046872">
    <property type="term" value="F:metal ion binding"/>
    <property type="evidence" value="ECO:0007669"/>
    <property type="project" value="UniProtKB-KW"/>
</dbReference>
<dbReference type="PANTHER" id="PTHR47466:SF1">
    <property type="entry name" value="METALLOPROTEASE MEP1 (AFU_ORTHOLOGUE AFUA_1G07730)-RELATED"/>
    <property type="match status" value="1"/>
</dbReference>
<evidence type="ECO:0000256" key="7">
    <source>
        <dbReference type="ARBA" id="ARBA00023049"/>
    </source>
</evidence>
<keyword evidence="8" id="KW-1015">Disulfide bond</keyword>
<dbReference type="Proteomes" id="UP000467700">
    <property type="component" value="Unassembled WGS sequence"/>
</dbReference>
<evidence type="ECO:0000256" key="5">
    <source>
        <dbReference type="ARBA" id="ARBA00022801"/>
    </source>
</evidence>
<evidence type="ECO:0000256" key="2">
    <source>
        <dbReference type="ARBA" id="ARBA00022670"/>
    </source>
</evidence>
<keyword evidence="12" id="KW-1185">Reference proteome</keyword>
<dbReference type="AlphaFoldDB" id="A0A8S0XM95"/>
<dbReference type="InterPro" id="IPR008754">
    <property type="entry name" value="Peptidase_M43"/>
</dbReference>
<evidence type="ECO:0000256" key="3">
    <source>
        <dbReference type="ARBA" id="ARBA00022723"/>
    </source>
</evidence>
<accession>A0A8S0XM95</accession>
<comment type="caution">
    <text evidence="11">The sequence shown here is derived from an EMBL/GenBank/DDBJ whole genome shotgun (WGS) entry which is preliminary data.</text>
</comment>
<dbReference type="PANTHER" id="PTHR47466">
    <property type="match status" value="1"/>
</dbReference>
<keyword evidence="2" id="KW-0645">Protease</keyword>
<evidence type="ECO:0000256" key="9">
    <source>
        <dbReference type="SAM" id="SignalP"/>
    </source>
</evidence>
<evidence type="ECO:0000256" key="6">
    <source>
        <dbReference type="ARBA" id="ARBA00022833"/>
    </source>
</evidence>
<sequence length="285" mass="29746">MLRSTLIALFVSVTAVVASPFNTTATQRVCGTYISDEQIAAAEAHFQAHKVVPTAKLLAATVPVYFHVVTRDSTLSGGNVPDSQITAQINVLNAAYAGSGLTFTLAGTDRTVNAGWFNSAAPSTSQQTAMKNALRAGGADALNVYTVGFNSGSGAGLLGYATFPWSYSSASRDDGVVILYSSLPGGTASPYNLGQTLTHEVGHWVGLYHTFQGGCSGVGDQVADTPAEASPAFGCPTGRDTCSSAGLDPIHNFMDYTDDACMTEFTPGQITRFQSQIATYRSINV</sequence>
<gene>
    <name evidence="11" type="ORF">AAE3_LOCUS2288</name>
</gene>
<dbReference type="CDD" id="cd04275">
    <property type="entry name" value="ZnMc_pappalysin_like"/>
    <property type="match status" value="1"/>
</dbReference>
<dbReference type="GO" id="GO:0008237">
    <property type="term" value="F:metallopeptidase activity"/>
    <property type="evidence" value="ECO:0007669"/>
    <property type="project" value="UniProtKB-KW"/>
</dbReference>
<feature type="signal peptide" evidence="9">
    <location>
        <begin position="1"/>
        <end position="18"/>
    </location>
</feature>
<evidence type="ECO:0000313" key="12">
    <source>
        <dbReference type="Proteomes" id="UP000467700"/>
    </source>
</evidence>
<evidence type="ECO:0000256" key="4">
    <source>
        <dbReference type="ARBA" id="ARBA00022729"/>
    </source>
</evidence>
<keyword evidence="4 9" id="KW-0732">Signal</keyword>
<keyword evidence="3" id="KW-0479">Metal-binding</keyword>
<keyword evidence="6" id="KW-0862">Zinc</keyword>
<evidence type="ECO:0000259" key="10">
    <source>
        <dbReference type="Pfam" id="PF05572"/>
    </source>
</evidence>
<proteinExistence type="inferred from homology"/>
<dbReference type="SUPFAM" id="SSF55486">
    <property type="entry name" value="Metalloproteases ('zincins'), catalytic domain"/>
    <property type="match status" value="1"/>
</dbReference>
<keyword evidence="5" id="KW-0378">Hydrolase</keyword>
<keyword evidence="7" id="KW-0482">Metalloprotease</keyword>
<evidence type="ECO:0000313" key="11">
    <source>
        <dbReference type="EMBL" id="CAA7260247.1"/>
    </source>
</evidence>
<reference evidence="11 12" key="1">
    <citation type="submission" date="2020-01" db="EMBL/GenBank/DDBJ databases">
        <authorList>
            <person name="Gupta K D."/>
        </authorList>
    </citation>
    <scope>NUCLEOTIDE SEQUENCE [LARGE SCALE GENOMIC DNA]</scope>
</reference>